<dbReference type="PANTHER" id="PTHR46825:SF12">
    <property type="entry name" value="PENICILLIN-BINDING PROTEIN 4"/>
    <property type="match status" value="1"/>
</dbReference>
<gene>
    <name evidence="3" type="ORF">HZF24_03080</name>
</gene>
<dbReference type="Pfam" id="PF00144">
    <property type="entry name" value="Beta-lactamase"/>
    <property type="match status" value="1"/>
</dbReference>
<feature type="transmembrane region" description="Helical" evidence="1">
    <location>
        <begin position="12"/>
        <end position="31"/>
    </location>
</feature>
<dbReference type="RefSeq" id="WP_179236815.1">
    <property type="nucleotide sequence ID" value="NZ_JACBNQ010000002.1"/>
</dbReference>
<dbReference type="AlphaFoldDB" id="A0A974GVA6"/>
<reference evidence="3" key="1">
    <citation type="submission" date="2020-07" db="EMBL/GenBank/DDBJ databases">
        <title>Genomic analysis of a strain of Sedimentibacter Hydroxybenzoicus DSM7310.</title>
        <authorList>
            <person name="Ma S."/>
        </authorList>
    </citation>
    <scope>NUCLEOTIDE SEQUENCE</scope>
    <source>
        <strain evidence="3">DSM 7310</strain>
    </source>
</reference>
<organism evidence="3 4">
    <name type="scientific">Sedimentibacter hydroxybenzoicus DSM 7310</name>
    <dbReference type="NCBI Taxonomy" id="1123245"/>
    <lineage>
        <taxon>Bacteria</taxon>
        <taxon>Bacillati</taxon>
        <taxon>Bacillota</taxon>
        <taxon>Tissierellia</taxon>
        <taxon>Sedimentibacter</taxon>
    </lineage>
</organism>
<feature type="transmembrane region" description="Helical" evidence="1">
    <location>
        <begin position="462"/>
        <end position="484"/>
    </location>
</feature>
<keyword evidence="1" id="KW-0472">Membrane</keyword>
<evidence type="ECO:0000313" key="4">
    <source>
        <dbReference type="Proteomes" id="UP000611629"/>
    </source>
</evidence>
<evidence type="ECO:0000259" key="2">
    <source>
        <dbReference type="Pfam" id="PF00144"/>
    </source>
</evidence>
<evidence type="ECO:0000313" key="3">
    <source>
        <dbReference type="EMBL" id="NYB73119.1"/>
    </source>
</evidence>
<dbReference type="InterPro" id="IPR001466">
    <property type="entry name" value="Beta-lactam-related"/>
</dbReference>
<dbReference type="PANTHER" id="PTHR46825">
    <property type="entry name" value="D-ALANYL-D-ALANINE-CARBOXYPEPTIDASE/ENDOPEPTIDASE AMPH"/>
    <property type="match status" value="1"/>
</dbReference>
<feature type="transmembrane region" description="Helical" evidence="1">
    <location>
        <begin position="432"/>
        <end position="456"/>
    </location>
</feature>
<sequence>MKKLRILEGHRIWVWFILLSILISLLVALLSSSLQIKRNMRADATLDEFKAHMDERIPALMKQYRIPGCNIALVKDSEVVWTQGYGYADVASGRELTANTPMSVQSITKSVTAWGVMRLVEKGLIDLDDPVSQYLKSWKFPQSDYPTEKITTRLLLSHTAGMPLGDFTNVYAPGETMPSNRDVMTREAVLTREAGTGFSYSNTGYNLLEILIEDVTGQSFSEYIRTEVLLPLGMKSAFFDIHTAANPYPPTGYNLRGKPVPVYLYPSKASGGLFATAHDIARFAAAGMKENPVLSDESIKLLYAPQNHKIGIYGLIFEAYGFGHYIEKLPNGALSVSHGGQGNGIMTHMQAVPETGDAIVILTNSQRSWPFIAYVLSDWAQWRGFPSVGMGRIIWGHYVLCAVIGMLISTSLLMVFRLLINFYQHKRTSFRLLQVGAASILLGLLIWCACQKYLFITSVFPILSTWLGGATLVFSIALLLSALFPTHPRNTGKL</sequence>
<feature type="transmembrane region" description="Helical" evidence="1">
    <location>
        <begin position="395"/>
        <end position="420"/>
    </location>
</feature>
<dbReference type="SUPFAM" id="SSF56601">
    <property type="entry name" value="beta-lactamase/transpeptidase-like"/>
    <property type="match status" value="1"/>
</dbReference>
<dbReference type="InterPro" id="IPR050491">
    <property type="entry name" value="AmpC-like"/>
</dbReference>
<name>A0A974GVA6_SEDHY</name>
<comment type="caution">
    <text evidence="3">The sequence shown here is derived from an EMBL/GenBank/DDBJ whole genome shotgun (WGS) entry which is preliminary data.</text>
</comment>
<proteinExistence type="predicted"/>
<protein>
    <submittedName>
        <fullName evidence="3">Beta-lactamase family protein</fullName>
    </submittedName>
</protein>
<feature type="domain" description="Beta-lactamase-related" evidence="2">
    <location>
        <begin position="54"/>
        <end position="368"/>
    </location>
</feature>
<dbReference type="EMBL" id="JACBNQ010000002">
    <property type="protein sequence ID" value="NYB73119.1"/>
    <property type="molecule type" value="Genomic_DNA"/>
</dbReference>
<keyword evidence="1" id="KW-1133">Transmembrane helix</keyword>
<evidence type="ECO:0000256" key="1">
    <source>
        <dbReference type="SAM" id="Phobius"/>
    </source>
</evidence>
<keyword evidence="4" id="KW-1185">Reference proteome</keyword>
<accession>A0A974GVA6</accession>
<dbReference type="Proteomes" id="UP000611629">
    <property type="component" value="Unassembled WGS sequence"/>
</dbReference>
<keyword evidence="1" id="KW-0812">Transmembrane</keyword>
<dbReference type="InterPro" id="IPR012338">
    <property type="entry name" value="Beta-lactam/transpept-like"/>
</dbReference>
<dbReference type="Gene3D" id="3.40.710.10">
    <property type="entry name" value="DD-peptidase/beta-lactamase superfamily"/>
    <property type="match status" value="1"/>
</dbReference>